<feature type="compositionally biased region" description="Polar residues" evidence="1">
    <location>
        <begin position="83"/>
        <end position="111"/>
    </location>
</feature>
<comment type="caution">
    <text evidence="2">The sequence shown here is derived from an EMBL/GenBank/DDBJ whole genome shotgun (WGS) entry which is preliminary data.</text>
</comment>
<proteinExistence type="predicted"/>
<dbReference type="Proteomes" id="UP001516400">
    <property type="component" value="Unassembled WGS sequence"/>
</dbReference>
<feature type="compositionally biased region" description="Basic and acidic residues" evidence="1">
    <location>
        <begin position="1"/>
        <end position="10"/>
    </location>
</feature>
<keyword evidence="3" id="KW-1185">Reference proteome</keyword>
<organism evidence="2 3">
    <name type="scientific">Cryptolaemus montrouzieri</name>
    <dbReference type="NCBI Taxonomy" id="559131"/>
    <lineage>
        <taxon>Eukaryota</taxon>
        <taxon>Metazoa</taxon>
        <taxon>Ecdysozoa</taxon>
        <taxon>Arthropoda</taxon>
        <taxon>Hexapoda</taxon>
        <taxon>Insecta</taxon>
        <taxon>Pterygota</taxon>
        <taxon>Neoptera</taxon>
        <taxon>Endopterygota</taxon>
        <taxon>Coleoptera</taxon>
        <taxon>Polyphaga</taxon>
        <taxon>Cucujiformia</taxon>
        <taxon>Coccinelloidea</taxon>
        <taxon>Coccinellidae</taxon>
        <taxon>Scymninae</taxon>
        <taxon>Scymnini</taxon>
        <taxon>Cryptolaemus</taxon>
    </lineage>
</organism>
<evidence type="ECO:0000313" key="2">
    <source>
        <dbReference type="EMBL" id="KAL3268800.1"/>
    </source>
</evidence>
<evidence type="ECO:0000256" key="1">
    <source>
        <dbReference type="SAM" id="MobiDB-lite"/>
    </source>
</evidence>
<accession>A0ABD2MQY1</accession>
<feature type="region of interest" description="Disordered" evidence="1">
    <location>
        <begin position="63"/>
        <end position="111"/>
    </location>
</feature>
<gene>
    <name evidence="2" type="ORF">HHI36_007896</name>
</gene>
<name>A0ABD2MQY1_9CUCU</name>
<reference evidence="2 3" key="1">
    <citation type="journal article" date="2021" name="BMC Biol.">
        <title>Horizontally acquired antibacterial genes associated with adaptive radiation of ladybird beetles.</title>
        <authorList>
            <person name="Li H.S."/>
            <person name="Tang X.F."/>
            <person name="Huang Y.H."/>
            <person name="Xu Z.Y."/>
            <person name="Chen M.L."/>
            <person name="Du X.Y."/>
            <person name="Qiu B.Y."/>
            <person name="Chen P.T."/>
            <person name="Zhang W."/>
            <person name="Slipinski A."/>
            <person name="Escalona H.E."/>
            <person name="Waterhouse R.M."/>
            <person name="Zwick A."/>
            <person name="Pang H."/>
        </authorList>
    </citation>
    <scope>NUCLEOTIDE SEQUENCE [LARGE SCALE GENOMIC DNA]</scope>
    <source>
        <strain evidence="2">SYSU2018</strain>
    </source>
</reference>
<dbReference type="EMBL" id="JABFTP020000021">
    <property type="protein sequence ID" value="KAL3268800.1"/>
    <property type="molecule type" value="Genomic_DNA"/>
</dbReference>
<evidence type="ECO:0000313" key="3">
    <source>
        <dbReference type="Proteomes" id="UP001516400"/>
    </source>
</evidence>
<feature type="region of interest" description="Disordered" evidence="1">
    <location>
        <begin position="1"/>
        <end position="40"/>
    </location>
</feature>
<protein>
    <submittedName>
        <fullName evidence="2">Uncharacterized protein</fullName>
    </submittedName>
</protein>
<dbReference type="AlphaFoldDB" id="A0ABD2MQY1"/>
<sequence>MTREIKKTNEMQKLQNLEHNPSKIYSKRGPGCKPDSRANKTSHEVFRITTNIHDIQYHRKTSEIRKKRRNLKREDLNDYQHIGKQNDNQHIQKGNDNQHNGEPQFVRTVST</sequence>